<organism evidence="2 3">
    <name type="scientific">Salinadaptatus halalkaliphilus</name>
    <dbReference type="NCBI Taxonomy" id="2419781"/>
    <lineage>
        <taxon>Archaea</taxon>
        <taxon>Methanobacteriati</taxon>
        <taxon>Methanobacteriota</taxon>
        <taxon>Stenosarchaea group</taxon>
        <taxon>Halobacteria</taxon>
        <taxon>Halobacteriales</taxon>
        <taxon>Natrialbaceae</taxon>
        <taxon>Salinadaptatus</taxon>
    </lineage>
</organism>
<gene>
    <name evidence="2" type="ORF">D8Y22_00815</name>
</gene>
<sequence>MYRNGRTRRSLLVAGSTTAFAVLAGCTGSSDDETGPTGTDNSGTDGNSADRWDVETPDDPAFLANPDVDGPSDEASYVLATTIRSHGDVGEYDRFAVTVESATLSRADGADVTVPVGVPVDLTGYETGPAGDTVTLTWDLGIPAGTYTSLTLETTPVEIVHEDDGDITDAFEAPPTAEFSADDGAAVSADGALVTEMELEVRYDSASGTPTFEESLAVNTNTMESVVLDPSRYEN</sequence>
<feature type="region of interest" description="Disordered" evidence="1">
    <location>
        <begin position="27"/>
        <end position="60"/>
    </location>
</feature>
<reference evidence="2 3" key="1">
    <citation type="submission" date="2018-10" db="EMBL/GenBank/DDBJ databases">
        <title>Natronolimnobius sp. XQ-INN 246 isolated from Inner Mongolia Autonomous Region of China.</title>
        <authorList>
            <person name="Xue Q."/>
        </authorList>
    </citation>
    <scope>NUCLEOTIDE SEQUENCE [LARGE SCALE GENOMIC DNA]</scope>
    <source>
        <strain evidence="2 3">XQ-INN 246</strain>
    </source>
</reference>
<protein>
    <recommendedName>
        <fullName evidence="4">DUF4382 domain-containing protein</fullName>
    </recommendedName>
</protein>
<accession>A0A4S3TQM9</accession>
<keyword evidence="3" id="KW-1185">Reference proteome</keyword>
<proteinExistence type="predicted"/>
<evidence type="ECO:0000313" key="2">
    <source>
        <dbReference type="EMBL" id="THE66704.1"/>
    </source>
</evidence>
<dbReference type="RefSeq" id="WP_141462660.1">
    <property type="nucleotide sequence ID" value="NZ_RBZW01000003.1"/>
</dbReference>
<evidence type="ECO:0000256" key="1">
    <source>
        <dbReference type="SAM" id="MobiDB-lite"/>
    </source>
</evidence>
<evidence type="ECO:0008006" key="4">
    <source>
        <dbReference type="Google" id="ProtNLM"/>
    </source>
</evidence>
<feature type="compositionally biased region" description="Polar residues" evidence="1">
    <location>
        <begin position="36"/>
        <end position="47"/>
    </location>
</feature>
<dbReference type="Proteomes" id="UP000318864">
    <property type="component" value="Unassembled WGS sequence"/>
</dbReference>
<dbReference type="AlphaFoldDB" id="A0A4S3TQM9"/>
<name>A0A4S3TQM9_9EURY</name>
<dbReference type="EMBL" id="RBZW01000003">
    <property type="protein sequence ID" value="THE66704.1"/>
    <property type="molecule type" value="Genomic_DNA"/>
</dbReference>
<evidence type="ECO:0000313" key="3">
    <source>
        <dbReference type="Proteomes" id="UP000318864"/>
    </source>
</evidence>
<dbReference type="PROSITE" id="PS51257">
    <property type="entry name" value="PROKAR_LIPOPROTEIN"/>
    <property type="match status" value="1"/>
</dbReference>
<comment type="caution">
    <text evidence="2">The sequence shown here is derived from an EMBL/GenBank/DDBJ whole genome shotgun (WGS) entry which is preliminary data.</text>
</comment>